<comment type="catalytic activity">
    <reaction evidence="9">
        <text>Hydrolysis of (1-&gt;2)-alpha-D-(4-O-methyl)glucuronosyl links in the main chain of hardwood xylans.</text>
        <dbReference type="EC" id="3.2.1.131"/>
    </reaction>
</comment>
<gene>
    <name evidence="14" type="ORF">EDE15_1018</name>
</gene>
<keyword evidence="6 9" id="KW-0624">Polysaccharide degradation</keyword>
<proteinExistence type="inferred from homology"/>
<dbReference type="Pfam" id="PF03648">
    <property type="entry name" value="Glyco_hydro_67N"/>
    <property type="match status" value="1"/>
</dbReference>
<dbReference type="Pfam" id="PF07477">
    <property type="entry name" value="Glyco_hydro_67C"/>
    <property type="match status" value="1"/>
</dbReference>
<evidence type="ECO:0000256" key="1">
    <source>
        <dbReference type="ARBA" id="ARBA00008833"/>
    </source>
</evidence>
<dbReference type="InterPro" id="IPR017853">
    <property type="entry name" value="GH"/>
</dbReference>
<dbReference type="InterPro" id="IPR011099">
    <property type="entry name" value="Glyco_hydro_67_C"/>
</dbReference>
<evidence type="ECO:0000256" key="5">
    <source>
        <dbReference type="ARBA" id="ARBA00023295"/>
    </source>
</evidence>
<dbReference type="PANTHER" id="PTHR39207:SF1">
    <property type="entry name" value="ALPHA-GLUCURONIDASE A"/>
    <property type="match status" value="1"/>
</dbReference>
<dbReference type="Pfam" id="PF07488">
    <property type="entry name" value="Glyco_hydro_67M"/>
    <property type="match status" value="1"/>
</dbReference>
<protein>
    <recommendedName>
        <fullName evidence="9">Xylan alpha-1,2-glucuronidase</fullName>
        <ecNumber evidence="9">3.2.1.131</ecNumber>
    </recommendedName>
</protein>
<keyword evidence="10" id="KW-0732">Signal</keyword>
<dbReference type="InterPro" id="IPR011395">
    <property type="entry name" value="Glyco_hydro_67_aGlcAse"/>
</dbReference>
<dbReference type="InterPro" id="IPR037054">
    <property type="entry name" value="A-glucoronidase_C_sf"/>
</dbReference>
<evidence type="ECO:0000259" key="13">
    <source>
        <dbReference type="Pfam" id="PF07488"/>
    </source>
</evidence>
<keyword evidence="3 7" id="KW-0378">Hydrolase</keyword>
<dbReference type="InterPro" id="IPR005154">
    <property type="entry name" value="Glyco_hydro_67_aGlcAse_N"/>
</dbReference>
<feature type="domain" description="Glycosyl hydrolase family 67 C-terminal" evidence="12">
    <location>
        <begin position="473"/>
        <end position="694"/>
    </location>
</feature>
<feature type="chain" id="PRO_5018709781" description="Xylan alpha-1,2-glucuronidase" evidence="10">
    <location>
        <begin position="21"/>
        <end position="843"/>
    </location>
</feature>
<dbReference type="EC" id="3.2.1.131" evidence="9"/>
<dbReference type="OrthoDB" id="339499at2"/>
<evidence type="ECO:0000256" key="9">
    <source>
        <dbReference type="RuleBase" id="RU361198"/>
    </source>
</evidence>
<evidence type="ECO:0000259" key="12">
    <source>
        <dbReference type="Pfam" id="PF07477"/>
    </source>
</evidence>
<dbReference type="SUPFAM" id="SSF51445">
    <property type="entry name" value="(Trans)glycosidases"/>
    <property type="match status" value="1"/>
</dbReference>
<evidence type="ECO:0000313" key="14">
    <source>
        <dbReference type="EMBL" id="RSL15528.1"/>
    </source>
</evidence>
<dbReference type="SUPFAM" id="SSF55545">
    <property type="entry name" value="beta-N-acetylhexosaminidase-like domain"/>
    <property type="match status" value="1"/>
</dbReference>
<keyword evidence="15" id="KW-1185">Reference proteome</keyword>
<dbReference type="GO" id="GO:0033939">
    <property type="term" value="F:xylan alpha-1,2-glucuronosidase activity"/>
    <property type="evidence" value="ECO:0007669"/>
    <property type="project" value="UniProtKB-EC"/>
</dbReference>
<dbReference type="PANTHER" id="PTHR39207">
    <property type="entry name" value="ALPHA-GLUCURONIDASE A"/>
    <property type="match status" value="1"/>
</dbReference>
<dbReference type="GO" id="GO:0005576">
    <property type="term" value="C:extracellular region"/>
    <property type="evidence" value="ECO:0007669"/>
    <property type="project" value="InterPro"/>
</dbReference>
<evidence type="ECO:0000256" key="4">
    <source>
        <dbReference type="ARBA" id="ARBA00023277"/>
    </source>
</evidence>
<evidence type="ECO:0000256" key="8">
    <source>
        <dbReference type="PIRSR" id="PIRSR029900-1"/>
    </source>
</evidence>
<dbReference type="Gene3D" id="3.90.1330.10">
    <property type="entry name" value="Alpha-glucuronidase, C-terminal domain"/>
    <property type="match status" value="1"/>
</dbReference>
<dbReference type="Proteomes" id="UP000269669">
    <property type="component" value="Unassembled WGS sequence"/>
</dbReference>
<comment type="subunit">
    <text evidence="9">Homodimer.</text>
</comment>
<sequence>MRPRSLLLFLAWAIPYAAHAETGAEAWLRYERVADPAALQRYHELPSRIVQLGENPIATNAAVELARGLSGELGLQTQQATTYGTEDAFVLGTPAELTNLLPGESQRQLPPEGFRIARERMGKHTLWIIEGGTPPAELFAVFRLLEKIATLNPQLESTEAPSAPVRWVNQWDNPDGSIERGYAGRSIFFDASHVRSDLTRAAEYARLLASVGINGCTVNNVNSDLRTLTPEMLHEFARIADAFRPWGVRLSLSVDLSSPQVVGHLPTFDPLDPTVATWWQKKVEEIYTLIPDFGGFVVKADSEGRAGPSQYGRTPSQAANVLARALQPHHGVVLYRGFVYNHHLDWQDLKADRARAGYDNFASLDGTFEPNVIIQVKHGPIDFQIREPVSPLFAALQHTSQAIEVQTTQEYTGQQRHMVFLIPMWKTALDTDLRAQNRSTPVKEIVTGKSFHQPLGGFVSVVNVGLDANWLHHPMAMANLYGFGRLAWNPDLTSEQIINEWTRLTFGNNPKVVDTVNHLQLDSWKVYEQYTGPLGIGTLTDIIGVHYGPGIESAERNGWGQWLRADHNGAGMDRTVATGTGFIGQYPPELARVYESLTTCPDELLLFMHHVHYTHELHTGKTVIQHIYDSHYEGAATAATYAPRWESLHGLVDNQRFGETLKLFQYQAGHAMVWRDAVSEWFFHLSGIPDAQGRVGHHSNRIEAEAITSTGYTVTDVHPWETASGGKAVICKGPEPCILTTKLNFPAGQYDIAVQYFDLRGGVSHYDLLLNDKPIAHWAADDTLPPAVNDRNLDGHTSTRFTAPSVTLAPGDTLTLRGTPGGDEAAPVDYIEITPVTKETPKP</sequence>
<dbReference type="EMBL" id="RSDW01000001">
    <property type="protein sequence ID" value="RSL15528.1"/>
    <property type="molecule type" value="Genomic_DNA"/>
</dbReference>
<organism evidence="14 15">
    <name type="scientific">Edaphobacter aggregans</name>
    <dbReference type="NCBI Taxonomy" id="570835"/>
    <lineage>
        <taxon>Bacteria</taxon>
        <taxon>Pseudomonadati</taxon>
        <taxon>Acidobacteriota</taxon>
        <taxon>Terriglobia</taxon>
        <taxon>Terriglobales</taxon>
        <taxon>Acidobacteriaceae</taxon>
        <taxon>Edaphobacter</taxon>
    </lineage>
</organism>
<evidence type="ECO:0000256" key="2">
    <source>
        <dbReference type="ARBA" id="ARBA00022651"/>
    </source>
</evidence>
<evidence type="ECO:0000256" key="3">
    <source>
        <dbReference type="ARBA" id="ARBA00022801"/>
    </source>
</evidence>
<feature type="domain" description="Glycosyl hydrolase family 67 catalytic" evidence="13">
    <location>
        <begin position="153"/>
        <end position="470"/>
    </location>
</feature>
<dbReference type="Gene3D" id="3.30.379.10">
    <property type="entry name" value="Chitobiase/beta-hexosaminidase domain 2-like"/>
    <property type="match status" value="1"/>
</dbReference>
<keyword evidence="2 7" id="KW-0858">Xylan degradation</keyword>
<evidence type="ECO:0000256" key="6">
    <source>
        <dbReference type="ARBA" id="ARBA00023326"/>
    </source>
</evidence>
<dbReference type="GO" id="GO:0045493">
    <property type="term" value="P:xylan catabolic process"/>
    <property type="evidence" value="ECO:0007669"/>
    <property type="project" value="UniProtKB-KW"/>
</dbReference>
<name>A0A3R9NS06_9BACT</name>
<dbReference type="AlphaFoldDB" id="A0A3R9NS06"/>
<evidence type="ECO:0000256" key="10">
    <source>
        <dbReference type="SAM" id="SignalP"/>
    </source>
</evidence>
<dbReference type="RefSeq" id="WP_125484260.1">
    <property type="nucleotide sequence ID" value="NZ_RSDW01000001.1"/>
</dbReference>
<dbReference type="Gene3D" id="3.20.20.80">
    <property type="entry name" value="Glycosidases"/>
    <property type="match status" value="1"/>
</dbReference>
<feature type="active site" description="Proton acceptor" evidence="8">
    <location>
        <position position="382"/>
    </location>
</feature>
<dbReference type="InterPro" id="IPR029018">
    <property type="entry name" value="Hex-like_dom2"/>
</dbReference>
<feature type="active site" description="Proton donor" evidence="8">
    <location>
        <position position="303"/>
    </location>
</feature>
<dbReference type="CDD" id="cd02795">
    <property type="entry name" value="CBM6-CBM35-CBM36_like"/>
    <property type="match status" value="1"/>
</dbReference>
<dbReference type="InterPro" id="IPR011100">
    <property type="entry name" value="Glyco_hydro_67_cat"/>
</dbReference>
<dbReference type="Gene3D" id="2.60.120.260">
    <property type="entry name" value="Galactose-binding domain-like"/>
    <property type="match status" value="1"/>
</dbReference>
<keyword evidence="4 9" id="KW-0119">Carbohydrate metabolism</keyword>
<feature type="domain" description="Alpha glucuronidase N-terminal" evidence="11">
    <location>
        <begin position="26"/>
        <end position="144"/>
    </location>
</feature>
<evidence type="ECO:0000259" key="11">
    <source>
        <dbReference type="Pfam" id="PF03648"/>
    </source>
</evidence>
<comment type="caution">
    <text evidence="14">The sequence shown here is derived from an EMBL/GenBank/DDBJ whole genome shotgun (WGS) entry which is preliminary data.</text>
</comment>
<reference evidence="14 15" key="1">
    <citation type="submission" date="2018-12" db="EMBL/GenBank/DDBJ databases">
        <title>Sequencing of bacterial isolates from soil warming experiment in Harvard Forest, Massachusetts, USA.</title>
        <authorList>
            <person name="Deangelis K."/>
        </authorList>
    </citation>
    <scope>NUCLEOTIDE SEQUENCE [LARGE SCALE GENOMIC DNA]</scope>
    <source>
        <strain evidence="14 15">EB153</strain>
    </source>
</reference>
<feature type="signal peptide" evidence="10">
    <location>
        <begin position="1"/>
        <end position="20"/>
    </location>
</feature>
<evidence type="ECO:0000313" key="15">
    <source>
        <dbReference type="Proteomes" id="UP000269669"/>
    </source>
</evidence>
<dbReference type="GO" id="GO:0046559">
    <property type="term" value="F:alpha-glucuronidase activity"/>
    <property type="evidence" value="ECO:0007669"/>
    <property type="project" value="InterPro"/>
</dbReference>
<dbReference type="PIRSF" id="PIRSF029900">
    <property type="entry name" value="Alpha-glucuronds"/>
    <property type="match status" value="1"/>
</dbReference>
<accession>A0A3R9NS06</accession>
<evidence type="ECO:0000256" key="7">
    <source>
        <dbReference type="PIRNR" id="PIRNR029900"/>
    </source>
</evidence>
<keyword evidence="5 7" id="KW-0326">Glycosidase</keyword>
<feature type="active site" description="Proton acceptor" evidence="8">
    <location>
        <position position="410"/>
    </location>
</feature>
<comment type="similarity">
    <text evidence="1 7 9">Belongs to the glycosyl hydrolase 67 family.</text>
</comment>